<dbReference type="Proteomes" id="UP000244197">
    <property type="component" value="Unassembled WGS sequence"/>
</dbReference>
<evidence type="ECO:0000313" key="2">
    <source>
        <dbReference type="Proteomes" id="UP000244197"/>
    </source>
</evidence>
<dbReference type="RefSeq" id="WP_108188436.1">
    <property type="nucleotide sequence ID" value="NZ_PIFK01000097.1"/>
</dbReference>
<dbReference type="AlphaFoldDB" id="A0A2T5EGR7"/>
<evidence type="ECO:0008006" key="3">
    <source>
        <dbReference type="Google" id="ProtNLM"/>
    </source>
</evidence>
<dbReference type="EMBL" id="PIFK01000097">
    <property type="protein sequence ID" value="PTP18762.1"/>
    <property type="molecule type" value="Genomic_DNA"/>
</dbReference>
<evidence type="ECO:0000313" key="1">
    <source>
        <dbReference type="EMBL" id="PTP18762.1"/>
    </source>
</evidence>
<reference evidence="1 2" key="1">
    <citation type="submission" date="2017-11" db="EMBL/GenBank/DDBJ databases">
        <title>Population delineation of vibrios coincides with oyster pathogenicity.</title>
        <authorList>
            <person name="Bruto M."/>
            <person name="Labreuche Y."/>
            <person name="James A."/>
            <person name="Piel D."/>
            <person name="Chenivesse S."/>
            <person name="Petton B."/>
            <person name="Polz M.F."/>
            <person name="Le Roux F."/>
        </authorList>
    </citation>
    <scope>NUCLEOTIDE SEQUENCE [LARGE SCALE GENOMIC DNA]</scope>
    <source>
        <strain evidence="1 2">FF_144</strain>
    </source>
</reference>
<name>A0A2T5EGR7_VIBSP</name>
<organism evidence="1 2">
    <name type="scientific">Vibrio splendidus</name>
    <dbReference type="NCBI Taxonomy" id="29497"/>
    <lineage>
        <taxon>Bacteria</taxon>
        <taxon>Pseudomonadati</taxon>
        <taxon>Pseudomonadota</taxon>
        <taxon>Gammaproteobacteria</taxon>
        <taxon>Vibrionales</taxon>
        <taxon>Vibrionaceae</taxon>
        <taxon>Vibrio</taxon>
    </lineage>
</organism>
<accession>A0A2T5EGR7</accession>
<comment type="caution">
    <text evidence="1">The sequence shown here is derived from an EMBL/GenBank/DDBJ whole genome shotgun (WGS) entry which is preliminary data.</text>
</comment>
<protein>
    <recommendedName>
        <fullName evidence="3">Integrase</fullName>
    </recommendedName>
</protein>
<proteinExistence type="predicted"/>
<gene>
    <name evidence="1" type="ORF">CWO07_24915</name>
</gene>
<sequence length="643" mass="73242">MQTEQELIDFLALNEGGQIEGFAPDRAVSVDNDGTVLSIIGDAEWNFNQYNTEGAAKSKYILKWKEEDHNPLLLNDLRRRANRLFNYDHFEEEDESLTYDRKGVTKSVIVQDMERVLELFTCFKDTNINNLGALSHPVVWSMVEEAIIDKQLGTQSIEGLLTAITRLMDANRYIPEYDHFVVHFKRNELAYELAAEGKKDKGATVTIIPDVYSTVLAKQISTIEDAYENIEDWSLTTQEYALKHGIKAQDAYAKKKLLTGVCFNACISFTGCRISELVTFHHNSYHVIEVLGIEASLLSGQTIKLESGIERDDVWCCSPICEKAIEVIHSIWKKERNYPDDINELPSYSFKKVEAETGNINNKIASVKLNTANMTSLLMQASESYSIEYFPEWDDVYHSLNSRVKPEKDPRKLQDDGTYMWHFATHSWRRSFAHFGVGNGIVSLASVKQQFKHLCISMTGIYSASSDILALLAINDNPLLKKELNNAKKEYNDEYLRTTFSDENLETSSGGFAKTVLGDLADPQAMTEEKYQSLHKETVNASRSTGFGRCFGEEKCSLNHVFEPSGCIQNDCSNLHINHVEAQRWKERHMRMCQSVSRMLEKNMINMNIFGREISDIRAAEKVMKDHYIEFTRFEGAIPVCEA</sequence>